<evidence type="ECO:0000256" key="1">
    <source>
        <dbReference type="ARBA" id="ARBA00006226"/>
    </source>
</evidence>
<dbReference type="InterPro" id="IPR035093">
    <property type="entry name" value="RelE/ParE_toxin_dom_sf"/>
</dbReference>
<sequence>MLDTKQHDFKKNYRVIVPSTVEQDLEEILDYYIALNSDFADELLQHFQQRFRELRQFPERGRYVPELYQYNELRYRELIQQHWRIFYKIQKQTVIVLAVIDGRRNVQDILLKKLQRKFKI</sequence>
<proteinExistence type="inferred from homology"/>
<dbReference type="AlphaFoldDB" id="A0A240E8Y2"/>
<comment type="similarity">
    <text evidence="1">Belongs to the RelE toxin family.</text>
</comment>
<accession>A0A240E8Y2</accession>
<protein>
    <submittedName>
        <fullName evidence="3">Plasmid stabilization system protein ParE</fullName>
    </submittedName>
</protein>
<dbReference type="Pfam" id="PF05016">
    <property type="entry name" value="ParE_toxin"/>
    <property type="match status" value="1"/>
</dbReference>
<reference evidence="4" key="1">
    <citation type="submission" date="2016-09" db="EMBL/GenBank/DDBJ databases">
        <authorList>
            <person name="Varghese N."/>
            <person name="Submissions S."/>
        </authorList>
    </citation>
    <scope>NUCLEOTIDE SEQUENCE [LARGE SCALE GENOMIC DNA]</scope>
    <source>
        <strain evidence="4">ANC 4466</strain>
    </source>
</reference>
<evidence type="ECO:0000256" key="2">
    <source>
        <dbReference type="ARBA" id="ARBA00022649"/>
    </source>
</evidence>
<dbReference type="InterPro" id="IPR007712">
    <property type="entry name" value="RelE/ParE_toxin"/>
</dbReference>
<organism evidence="3 4">
    <name type="scientific">Acinetobacter puyangensis</name>
    <dbReference type="NCBI Taxonomy" id="1096779"/>
    <lineage>
        <taxon>Bacteria</taxon>
        <taxon>Pseudomonadati</taxon>
        <taxon>Pseudomonadota</taxon>
        <taxon>Gammaproteobacteria</taxon>
        <taxon>Moraxellales</taxon>
        <taxon>Moraxellaceae</taxon>
        <taxon>Acinetobacter</taxon>
    </lineage>
</organism>
<dbReference type="InterPro" id="IPR051803">
    <property type="entry name" value="TA_system_RelE-like_toxin"/>
</dbReference>
<dbReference type="Proteomes" id="UP000219042">
    <property type="component" value="Unassembled WGS sequence"/>
</dbReference>
<dbReference type="PANTHER" id="PTHR33755">
    <property type="entry name" value="TOXIN PARE1-RELATED"/>
    <property type="match status" value="1"/>
</dbReference>
<dbReference type="OrthoDB" id="9798046at2"/>
<dbReference type="EMBL" id="OANT01000004">
    <property type="protein sequence ID" value="SNX44703.1"/>
    <property type="molecule type" value="Genomic_DNA"/>
</dbReference>
<dbReference type="RefSeq" id="WP_097078951.1">
    <property type="nucleotide sequence ID" value="NZ_BAABHT010000009.1"/>
</dbReference>
<keyword evidence="4" id="KW-1185">Reference proteome</keyword>
<name>A0A240E8Y2_9GAMM</name>
<keyword evidence="2" id="KW-1277">Toxin-antitoxin system</keyword>
<dbReference type="Gene3D" id="3.30.2310.20">
    <property type="entry name" value="RelE-like"/>
    <property type="match status" value="1"/>
</dbReference>
<evidence type="ECO:0000313" key="3">
    <source>
        <dbReference type="EMBL" id="SNX44703.1"/>
    </source>
</evidence>
<gene>
    <name evidence="3" type="ORF">SAMN05421731_10454</name>
</gene>
<evidence type="ECO:0000313" key="4">
    <source>
        <dbReference type="Proteomes" id="UP000219042"/>
    </source>
</evidence>